<keyword evidence="1" id="KW-0472">Membrane</keyword>
<sequence>ADSMASKLEEESPGSRLLELKLYCDKAGPLWSKWRIEVTASVPSGVGTIGWVIPWPLVIKGALIIAALVLVYFIVKAVTSVFVKHKPLSEEVKKQWSRETLVGMIMDLRPAYSQEQLEGASDQELRDILNEVYEEEVPPAGIPWWKWAIIGGLGIAGGSVAISAIALIKPRK</sequence>
<accession>X1R0J4</accession>
<keyword evidence="1" id="KW-1133">Transmembrane helix</keyword>
<comment type="caution">
    <text evidence="2">The sequence shown here is derived from an EMBL/GenBank/DDBJ whole genome shotgun (WGS) entry which is preliminary data.</text>
</comment>
<name>X1R0J4_9ZZZZ</name>
<gene>
    <name evidence="2" type="ORF">S12H4_23977</name>
</gene>
<feature type="transmembrane region" description="Helical" evidence="1">
    <location>
        <begin position="57"/>
        <end position="75"/>
    </location>
</feature>
<protein>
    <submittedName>
        <fullName evidence="2">Uncharacterized protein</fullName>
    </submittedName>
</protein>
<proteinExistence type="predicted"/>
<feature type="non-terminal residue" evidence="2">
    <location>
        <position position="1"/>
    </location>
</feature>
<evidence type="ECO:0000256" key="1">
    <source>
        <dbReference type="SAM" id="Phobius"/>
    </source>
</evidence>
<feature type="transmembrane region" description="Helical" evidence="1">
    <location>
        <begin position="144"/>
        <end position="168"/>
    </location>
</feature>
<keyword evidence="1" id="KW-0812">Transmembrane</keyword>
<dbReference type="EMBL" id="BARW01012873">
    <property type="protein sequence ID" value="GAI74043.1"/>
    <property type="molecule type" value="Genomic_DNA"/>
</dbReference>
<reference evidence="2" key="1">
    <citation type="journal article" date="2014" name="Front. Microbiol.">
        <title>High frequency of phylogenetically diverse reductive dehalogenase-homologous genes in deep subseafloor sedimentary metagenomes.</title>
        <authorList>
            <person name="Kawai M."/>
            <person name="Futagami T."/>
            <person name="Toyoda A."/>
            <person name="Takaki Y."/>
            <person name="Nishi S."/>
            <person name="Hori S."/>
            <person name="Arai W."/>
            <person name="Tsubouchi T."/>
            <person name="Morono Y."/>
            <person name="Uchiyama I."/>
            <person name="Ito T."/>
            <person name="Fujiyama A."/>
            <person name="Inagaki F."/>
            <person name="Takami H."/>
        </authorList>
    </citation>
    <scope>NUCLEOTIDE SEQUENCE</scope>
    <source>
        <strain evidence="2">Expedition CK06-06</strain>
    </source>
</reference>
<evidence type="ECO:0000313" key="2">
    <source>
        <dbReference type="EMBL" id="GAI74043.1"/>
    </source>
</evidence>
<organism evidence="2">
    <name type="scientific">marine sediment metagenome</name>
    <dbReference type="NCBI Taxonomy" id="412755"/>
    <lineage>
        <taxon>unclassified sequences</taxon>
        <taxon>metagenomes</taxon>
        <taxon>ecological metagenomes</taxon>
    </lineage>
</organism>
<dbReference type="AlphaFoldDB" id="X1R0J4"/>